<evidence type="ECO:0000313" key="1">
    <source>
        <dbReference type="EMBL" id="MFB9110681.1"/>
    </source>
</evidence>
<gene>
    <name evidence="1" type="ORF">ACFFVK_19010</name>
</gene>
<comment type="caution">
    <text evidence="1">The sequence shown here is derived from an EMBL/GenBank/DDBJ whole genome shotgun (WGS) entry which is preliminary data.</text>
</comment>
<reference evidence="1 2" key="1">
    <citation type="submission" date="2024-09" db="EMBL/GenBank/DDBJ databases">
        <authorList>
            <person name="Sun Q."/>
            <person name="Mori K."/>
        </authorList>
    </citation>
    <scope>NUCLEOTIDE SEQUENCE [LARGE SCALE GENOMIC DNA]</scope>
    <source>
        <strain evidence="1 2">CECT 8365</strain>
    </source>
</reference>
<dbReference type="RefSeq" id="WP_278010537.1">
    <property type="nucleotide sequence ID" value="NZ_CP121112.1"/>
</dbReference>
<name>A0ABV5HGW8_9FLAO</name>
<protein>
    <submittedName>
        <fullName evidence="1">Uncharacterized protein</fullName>
    </submittedName>
</protein>
<sequence>MEEFLEGINNAGGAEILITNSNEIQEITDGMRINCQIGALQPNECRSNSQTVARSLGENAVIVEGLILTRDNFCFPHMWVKINETHFDLTTELFGDATLVTAYYEILNPVNPPLVRFQAPEEILFSDITGELAILFYDQYPQNREEYERMVALLQNGEDLNNNQL</sequence>
<organism evidence="1 2">
    <name type="scientific">Flavobacterium gyeonganense</name>
    <dbReference type="NCBI Taxonomy" id="1310418"/>
    <lineage>
        <taxon>Bacteria</taxon>
        <taxon>Pseudomonadati</taxon>
        <taxon>Bacteroidota</taxon>
        <taxon>Flavobacteriia</taxon>
        <taxon>Flavobacteriales</taxon>
        <taxon>Flavobacteriaceae</taxon>
        <taxon>Flavobacterium</taxon>
    </lineage>
</organism>
<dbReference type="EMBL" id="JBHMFE010000046">
    <property type="protein sequence ID" value="MFB9110681.1"/>
    <property type="molecule type" value="Genomic_DNA"/>
</dbReference>
<evidence type="ECO:0000313" key="2">
    <source>
        <dbReference type="Proteomes" id="UP001589562"/>
    </source>
</evidence>
<keyword evidence="2" id="KW-1185">Reference proteome</keyword>
<proteinExistence type="predicted"/>
<dbReference type="Proteomes" id="UP001589562">
    <property type="component" value="Unassembled WGS sequence"/>
</dbReference>
<accession>A0ABV5HGW8</accession>